<dbReference type="Proteomes" id="UP000817658">
    <property type="component" value="Chromosome 1"/>
</dbReference>
<reference evidence="9" key="3">
    <citation type="journal article" date="2008" name="Nucleic Acids Res.">
        <title>The rice annotation project database (RAP-DB): 2008 update.</title>
        <authorList>
            <consortium name="The rice annotation project (RAP)"/>
        </authorList>
    </citation>
    <scope>GENOME REANNOTATION</scope>
    <source>
        <strain evidence="9">cv. Nipponbare</strain>
    </source>
</reference>
<evidence type="ECO:0000313" key="8">
    <source>
        <dbReference type="EMBL" id="BAD68904.1"/>
    </source>
</evidence>
<evidence type="ECO:0000256" key="2">
    <source>
        <dbReference type="ARBA" id="ARBA00008707"/>
    </source>
</evidence>
<keyword evidence="4 6" id="KW-1133">Transmembrane helix</keyword>
<dbReference type="InterPro" id="IPR007770">
    <property type="entry name" value="DMP"/>
</dbReference>
<keyword evidence="3 6" id="KW-0812">Transmembrane</keyword>
<organism evidence="7">
    <name type="scientific">Oryza sativa subsp. japonica</name>
    <name type="common">Rice</name>
    <dbReference type="NCBI Taxonomy" id="39947"/>
    <lineage>
        <taxon>Eukaryota</taxon>
        <taxon>Viridiplantae</taxon>
        <taxon>Streptophyta</taxon>
        <taxon>Embryophyta</taxon>
        <taxon>Tracheophyta</taxon>
        <taxon>Spermatophyta</taxon>
        <taxon>Magnoliopsida</taxon>
        <taxon>Liliopsida</taxon>
        <taxon>Poales</taxon>
        <taxon>Poaceae</taxon>
        <taxon>BOP clade</taxon>
        <taxon>Oryzoideae</taxon>
        <taxon>Oryzeae</taxon>
        <taxon>Oryzinae</taxon>
        <taxon>Oryza</taxon>
        <taxon>Oryza sativa</taxon>
    </lineage>
</organism>
<evidence type="ECO:0000256" key="3">
    <source>
        <dbReference type="ARBA" id="ARBA00022692"/>
    </source>
</evidence>
<evidence type="ECO:0000256" key="5">
    <source>
        <dbReference type="ARBA" id="ARBA00023136"/>
    </source>
</evidence>
<reference evidence="7" key="1">
    <citation type="journal article" date="2002" name="Nature">
        <title>The genome sequence and structure of rice chromosome 1.</title>
        <authorList>
            <person name="Sasaki T."/>
            <person name="Matsumoto T."/>
            <person name="Yamamoto K."/>
            <person name="Sakata K."/>
            <person name="Baba T."/>
            <person name="Katayose Y."/>
            <person name="Wu J."/>
            <person name="Niimura Y."/>
            <person name="Cheng Z."/>
            <person name="Nagamura Y."/>
            <person name="Antonio B.A."/>
            <person name="Kanamori H."/>
            <person name="Hosokawa S."/>
            <person name="Masukawa M."/>
            <person name="Arikawa K."/>
            <person name="Chiden Y."/>
            <person name="Hayashi M."/>
            <person name="Okamoto M."/>
            <person name="Ando T."/>
            <person name="Aoki H."/>
            <person name="Arita K."/>
            <person name="Hamada M."/>
            <person name="Harada C."/>
            <person name="Hijishita S."/>
            <person name="Honda M."/>
            <person name="Ichikawa Y."/>
            <person name="Idonuma A."/>
            <person name="Iijima M."/>
            <person name="Ikeda M."/>
            <person name="Ikeno M."/>
            <person name="Itoh S."/>
            <person name="Itoh T."/>
            <person name="Itoh Y."/>
            <person name="Itoh Y."/>
            <person name="Iwabuchi A."/>
            <person name="Kamiya K."/>
            <person name="Karasawa W."/>
            <person name="Katagiri S."/>
            <person name="Kikuta A."/>
            <person name="Kobayashi N."/>
            <person name="Kono I."/>
            <person name="Machita K."/>
            <person name="Maehara T."/>
            <person name="Mizuno H."/>
            <person name="Mizubayashi T."/>
            <person name="Mukai Y."/>
            <person name="Nagasaki H."/>
            <person name="Nakashima M."/>
            <person name="Nakama Y."/>
            <person name="Nakamichi Y."/>
            <person name="Nakamura M."/>
            <person name="Namiki N."/>
            <person name="Negishi M."/>
            <person name="Ohta I."/>
            <person name="Ono N."/>
            <person name="Saji S."/>
            <person name="Sakai K."/>
            <person name="Shibata M."/>
            <person name="Shimokawa T."/>
            <person name="Shomura A."/>
            <person name="Song J."/>
            <person name="Takazaki Y."/>
            <person name="Terasawa K."/>
            <person name="Tsuji K."/>
            <person name="Waki K."/>
            <person name="Yamagata H."/>
            <person name="Yamane H."/>
            <person name="Yoshiki S."/>
            <person name="Yoshihara R."/>
            <person name="Yukawa K."/>
            <person name="Zhong H."/>
            <person name="Iwama H."/>
            <person name="Endo T."/>
            <person name="Ito H."/>
            <person name="Hahn J.H."/>
            <person name="Kim H.I."/>
            <person name="Eun M.Y."/>
            <person name="Yano M."/>
            <person name="Jiang J."/>
            <person name="Gojobori T."/>
        </authorList>
    </citation>
    <scope>NUCLEOTIDE SEQUENCE</scope>
</reference>
<gene>
    <name evidence="8" type="ORF">B1150E06.1</name>
    <name evidence="7" type="ORF">P0416G11.45</name>
</gene>
<feature type="transmembrane region" description="Helical" evidence="6">
    <location>
        <begin position="50"/>
        <end position="68"/>
    </location>
</feature>
<dbReference type="EMBL" id="AP004359">
    <property type="protein sequence ID" value="BAD68904.1"/>
    <property type="molecule type" value="Genomic_DNA"/>
</dbReference>
<evidence type="ECO:0000313" key="9">
    <source>
        <dbReference type="Proteomes" id="UP000000763"/>
    </source>
</evidence>
<feature type="transmembrane region" description="Helical" evidence="6">
    <location>
        <begin position="88"/>
        <end position="107"/>
    </location>
</feature>
<comment type="similarity">
    <text evidence="2">Belongs to the plant DMP1 protein family.</text>
</comment>
<dbReference type="AlphaFoldDB" id="Q9AS22"/>
<accession>Q9AS22</accession>
<proteinExistence type="inferred from homology"/>
<protein>
    <submittedName>
        <fullName evidence="7">Uncharacterized protein</fullName>
    </submittedName>
</protein>
<name>Q9AS22_ORYSJ</name>
<evidence type="ECO:0000256" key="1">
    <source>
        <dbReference type="ARBA" id="ARBA00004141"/>
    </source>
</evidence>
<dbReference type="Pfam" id="PF05078">
    <property type="entry name" value="DUF679"/>
    <property type="match status" value="1"/>
</dbReference>
<sequence>MSEHLRIFNIEEGDSIAEKEGKLKQGQRVEDLTEEDRHVLKQLNKRKLHWLDGVHAFFTAVVFLYVTFSDVGIQKCLFPITGHDTMELLKNMPLGMSFLSSFVFMIFPTTSHDIGFSDRTLVEKTFVVPVRNTPLVPVVQPGLRIRD</sequence>
<reference evidence="9" key="2">
    <citation type="journal article" date="2005" name="Nature">
        <title>The map-based sequence of the rice genome.</title>
        <authorList>
            <consortium name="International rice genome sequencing project (IRGSP)"/>
            <person name="Matsumoto T."/>
            <person name="Wu J."/>
            <person name="Kanamori H."/>
            <person name="Katayose Y."/>
            <person name="Fujisawa M."/>
            <person name="Namiki N."/>
            <person name="Mizuno H."/>
            <person name="Yamamoto K."/>
            <person name="Antonio B.A."/>
            <person name="Baba T."/>
            <person name="Sakata K."/>
            <person name="Nagamura Y."/>
            <person name="Aoki H."/>
            <person name="Arikawa K."/>
            <person name="Arita K."/>
            <person name="Bito T."/>
            <person name="Chiden Y."/>
            <person name="Fujitsuka N."/>
            <person name="Fukunaka R."/>
            <person name="Hamada M."/>
            <person name="Harada C."/>
            <person name="Hayashi A."/>
            <person name="Hijishita S."/>
            <person name="Honda M."/>
            <person name="Hosokawa S."/>
            <person name="Ichikawa Y."/>
            <person name="Idonuma A."/>
            <person name="Iijima M."/>
            <person name="Ikeda M."/>
            <person name="Ikeno M."/>
            <person name="Ito K."/>
            <person name="Ito S."/>
            <person name="Ito T."/>
            <person name="Ito Y."/>
            <person name="Ito Y."/>
            <person name="Iwabuchi A."/>
            <person name="Kamiya K."/>
            <person name="Karasawa W."/>
            <person name="Kurita K."/>
            <person name="Katagiri S."/>
            <person name="Kikuta A."/>
            <person name="Kobayashi H."/>
            <person name="Kobayashi N."/>
            <person name="Machita K."/>
            <person name="Maehara T."/>
            <person name="Masukawa M."/>
            <person name="Mizubayashi T."/>
            <person name="Mukai Y."/>
            <person name="Nagasaki H."/>
            <person name="Nagata Y."/>
            <person name="Naito S."/>
            <person name="Nakashima M."/>
            <person name="Nakama Y."/>
            <person name="Nakamichi Y."/>
            <person name="Nakamura M."/>
            <person name="Meguro A."/>
            <person name="Negishi M."/>
            <person name="Ohta I."/>
            <person name="Ohta T."/>
            <person name="Okamoto M."/>
            <person name="Ono N."/>
            <person name="Saji S."/>
            <person name="Sakaguchi M."/>
            <person name="Sakai K."/>
            <person name="Shibata M."/>
            <person name="Shimokawa T."/>
            <person name="Song J."/>
            <person name="Takazaki Y."/>
            <person name="Terasawa K."/>
            <person name="Tsugane M."/>
            <person name="Tsuji K."/>
            <person name="Ueda S."/>
            <person name="Waki K."/>
            <person name="Yamagata H."/>
            <person name="Yamamoto M."/>
            <person name="Yamamoto S."/>
            <person name="Yamane H."/>
            <person name="Yoshiki S."/>
            <person name="Yoshihara R."/>
            <person name="Yukawa K."/>
            <person name="Zhong H."/>
            <person name="Yano M."/>
            <person name="Yuan Q."/>
            <person name="Ouyang S."/>
            <person name="Liu J."/>
            <person name="Jones K.M."/>
            <person name="Gansberger K."/>
            <person name="Moffat K."/>
            <person name="Hill J."/>
            <person name="Bera J."/>
            <person name="Fadrosh D."/>
            <person name="Jin S."/>
            <person name="Johri S."/>
            <person name="Kim M."/>
            <person name="Overton L."/>
            <person name="Reardon M."/>
            <person name="Tsitrin T."/>
            <person name="Vuong H."/>
            <person name="Weaver B."/>
            <person name="Ciecko A."/>
            <person name="Tallon L."/>
            <person name="Jackson J."/>
            <person name="Pai G."/>
            <person name="Aken S.V."/>
            <person name="Utterback T."/>
            <person name="Reidmuller S."/>
            <person name="Feldblyum T."/>
            <person name="Hsiao J."/>
            <person name="Zismann V."/>
            <person name="Iobst S."/>
            <person name="de Vazeille A.R."/>
            <person name="Buell C.R."/>
            <person name="Ying K."/>
            <person name="Li Y."/>
            <person name="Lu T."/>
            <person name="Huang Y."/>
            <person name="Zhao Q."/>
            <person name="Feng Q."/>
            <person name="Zhang L."/>
            <person name="Zhu J."/>
            <person name="Weng Q."/>
            <person name="Mu J."/>
            <person name="Lu Y."/>
            <person name="Fan D."/>
            <person name="Liu Y."/>
            <person name="Guan J."/>
            <person name="Zhang Y."/>
            <person name="Yu S."/>
            <person name="Liu X."/>
            <person name="Zhang Y."/>
            <person name="Hong G."/>
            <person name="Han B."/>
            <person name="Choisne N."/>
            <person name="Demange N."/>
            <person name="Orjeda G."/>
            <person name="Samain S."/>
            <person name="Cattolico L."/>
            <person name="Pelletier E."/>
            <person name="Couloux A."/>
            <person name="Segurens B."/>
            <person name="Wincker P."/>
            <person name="D'Hont A."/>
            <person name="Scarpelli C."/>
            <person name="Weissenbach J."/>
            <person name="Salanoubat M."/>
            <person name="Quetier F."/>
            <person name="Yu Y."/>
            <person name="Kim H.R."/>
            <person name="Rambo T."/>
            <person name="Currie J."/>
            <person name="Collura K."/>
            <person name="Luo M."/>
            <person name="Yang T."/>
            <person name="Ammiraju J.S.S."/>
            <person name="Engler F."/>
            <person name="Soderlund C."/>
            <person name="Wing R.A."/>
            <person name="Palmer L.E."/>
            <person name="de la Bastide M."/>
            <person name="Spiegel L."/>
            <person name="Nascimento L."/>
            <person name="Zutavern T."/>
            <person name="O'Shaughnessy A."/>
            <person name="Dike S."/>
            <person name="Dedhia N."/>
            <person name="Preston R."/>
            <person name="Balija V."/>
            <person name="McCombie W.R."/>
            <person name="Chow T."/>
            <person name="Chen H."/>
            <person name="Chung M."/>
            <person name="Chen C."/>
            <person name="Shaw J."/>
            <person name="Wu H."/>
            <person name="Hsiao K."/>
            <person name="Chao Y."/>
            <person name="Chu M."/>
            <person name="Cheng C."/>
            <person name="Hour A."/>
            <person name="Lee P."/>
            <person name="Lin S."/>
            <person name="Lin Y."/>
            <person name="Liou J."/>
            <person name="Liu S."/>
            <person name="Hsing Y."/>
            <person name="Raghuvanshi S."/>
            <person name="Mohanty A."/>
            <person name="Bharti A.K."/>
            <person name="Gaur A."/>
            <person name="Gupta V."/>
            <person name="Kumar D."/>
            <person name="Ravi V."/>
            <person name="Vij S."/>
            <person name="Kapur A."/>
            <person name="Khurana P."/>
            <person name="Khurana P."/>
            <person name="Khurana J.P."/>
            <person name="Tyagi A.K."/>
            <person name="Gaikwad K."/>
            <person name="Singh A."/>
            <person name="Dalal V."/>
            <person name="Srivastava S."/>
            <person name="Dixit A."/>
            <person name="Pal A.K."/>
            <person name="Ghazi I.A."/>
            <person name="Yadav M."/>
            <person name="Pandit A."/>
            <person name="Bhargava A."/>
            <person name="Sureshbabu K."/>
            <person name="Batra K."/>
            <person name="Sharma T.R."/>
            <person name="Mohapatra T."/>
            <person name="Singh N.K."/>
            <person name="Messing J."/>
            <person name="Nelson A.B."/>
            <person name="Fuks G."/>
            <person name="Kavchok S."/>
            <person name="Keizer G."/>
            <person name="Linton E."/>
            <person name="Llaca V."/>
            <person name="Song R."/>
            <person name="Tanyolac B."/>
            <person name="Young S."/>
            <person name="Ho-Il K."/>
            <person name="Hahn J.H."/>
            <person name="Sangsakoo G."/>
            <person name="Vanavichit A."/>
            <person name="de Mattos Luiz.A.T."/>
            <person name="Zimmer P.D."/>
            <person name="Malone G."/>
            <person name="Dellagostin O."/>
            <person name="de Oliveira A.C."/>
            <person name="Bevan M."/>
            <person name="Bancroft I."/>
            <person name="Minx P."/>
            <person name="Cordum H."/>
            <person name="Wilson R."/>
            <person name="Cheng Z."/>
            <person name="Jin W."/>
            <person name="Jiang J."/>
            <person name="Leong S.A."/>
            <person name="Iwama H."/>
            <person name="Gojobori T."/>
            <person name="Itoh T."/>
            <person name="Niimura Y."/>
            <person name="Fujii Y."/>
            <person name="Habara T."/>
            <person name="Sakai H."/>
            <person name="Sato Y."/>
            <person name="Wilson G."/>
            <person name="Kumar K."/>
            <person name="McCouch S."/>
            <person name="Juretic N."/>
            <person name="Hoen D."/>
            <person name="Wright S."/>
            <person name="Bruskiewich R."/>
            <person name="Bureau T."/>
            <person name="Miyao A."/>
            <person name="Hirochika H."/>
            <person name="Nishikawa T."/>
            <person name="Kadowaki K."/>
            <person name="Sugiura M."/>
            <person name="Burr B."/>
            <person name="Sasaki T."/>
        </authorList>
    </citation>
    <scope>NUCLEOTIDE SEQUENCE [LARGE SCALE GENOMIC DNA]</scope>
    <source>
        <strain evidence="9">cv. Nipponbare</strain>
    </source>
</reference>
<dbReference type="GO" id="GO:0005737">
    <property type="term" value="C:cytoplasm"/>
    <property type="evidence" value="ECO:0007669"/>
    <property type="project" value="UniProtKB-ARBA"/>
</dbReference>
<evidence type="ECO:0000256" key="4">
    <source>
        <dbReference type="ARBA" id="ARBA00022989"/>
    </source>
</evidence>
<dbReference type="PANTHER" id="PTHR31621">
    <property type="entry name" value="PROTEIN DMP3"/>
    <property type="match status" value="1"/>
</dbReference>
<dbReference type="PANTHER" id="PTHR31621:SF67">
    <property type="entry name" value="OS01G0389200 PROTEIN"/>
    <property type="match status" value="1"/>
</dbReference>
<dbReference type="Proteomes" id="UP000000763">
    <property type="component" value="Chromosome 1"/>
</dbReference>
<evidence type="ECO:0000313" key="7">
    <source>
        <dbReference type="EMBL" id="BAB39271.1"/>
    </source>
</evidence>
<dbReference type="EMBL" id="AP002968">
    <property type="protein sequence ID" value="BAB39271.1"/>
    <property type="molecule type" value="Genomic_DNA"/>
</dbReference>
<comment type="subcellular location">
    <subcellularLocation>
        <location evidence="1">Membrane</location>
        <topology evidence="1">Multi-pass membrane protein</topology>
    </subcellularLocation>
</comment>
<keyword evidence="5 6" id="KW-0472">Membrane</keyword>
<evidence type="ECO:0000256" key="6">
    <source>
        <dbReference type="SAM" id="Phobius"/>
    </source>
</evidence>
<dbReference type="GO" id="GO:0016020">
    <property type="term" value="C:membrane"/>
    <property type="evidence" value="ECO:0007669"/>
    <property type="project" value="UniProtKB-SubCell"/>
</dbReference>